<dbReference type="GO" id="GO:0008408">
    <property type="term" value="F:3'-5' exonuclease activity"/>
    <property type="evidence" value="ECO:0007669"/>
    <property type="project" value="TreeGrafter"/>
</dbReference>
<dbReference type="InterPro" id="IPR036397">
    <property type="entry name" value="RNaseH_sf"/>
</dbReference>
<dbReference type="GO" id="GO:0045004">
    <property type="term" value="P:DNA replication proofreading"/>
    <property type="evidence" value="ECO:0007669"/>
    <property type="project" value="TreeGrafter"/>
</dbReference>
<sequence>MSDNGQRRADTLVVLDFETTGLSIDNDDRAIEIGAVRLVNGQITDRFQSLMNPGRRVSGFIESYTGISNSMLAQAPMAEQVMSTFAEFLGDDNLVAHNASFDQRFLEAEFNRVRHRQTGQFACSMLCARRVYPEAPNHKLGTLVRWKQLPTDGTYHRALADAEMTAHLWVRLLDDLAQRLDTKSQQLPLSLLRQLGKTQKAQLPKLFQRAAAELAGTG</sequence>
<dbReference type="AlphaFoldDB" id="A0A369WR90"/>
<dbReference type="InterPro" id="IPR006054">
    <property type="entry name" value="DnaQ"/>
</dbReference>
<accession>A0A369WR90</accession>
<evidence type="ECO:0000256" key="2">
    <source>
        <dbReference type="ARBA" id="ARBA00022722"/>
    </source>
</evidence>
<evidence type="ECO:0000256" key="1">
    <source>
        <dbReference type="ARBA" id="ARBA00012417"/>
    </source>
</evidence>
<name>A0A369WR90_9GAMM</name>
<dbReference type="FunFam" id="3.30.420.10:FF:000045">
    <property type="entry name" value="3'-5' exonuclease DinG"/>
    <property type="match status" value="1"/>
</dbReference>
<evidence type="ECO:0000256" key="4">
    <source>
        <dbReference type="ARBA" id="ARBA00025483"/>
    </source>
</evidence>
<keyword evidence="9" id="KW-1185">Reference proteome</keyword>
<dbReference type="GO" id="GO:0005829">
    <property type="term" value="C:cytosol"/>
    <property type="evidence" value="ECO:0007669"/>
    <property type="project" value="TreeGrafter"/>
</dbReference>
<evidence type="ECO:0000256" key="6">
    <source>
        <dbReference type="ARBA" id="ARBA00049244"/>
    </source>
</evidence>
<proteinExistence type="predicted"/>
<comment type="function">
    <text evidence="4">DNA polymerase III is a complex, multichain enzyme responsible for most of the replicative synthesis in bacteria. The epsilon subunit contain the editing function and is a proofreading 3'-5' exonuclease.</text>
</comment>
<dbReference type="SMART" id="SM00479">
    <property type="entry name" value="EXOIII"/>
    <property type="match status" value="1"/>
</dbReference>
<reference evidence="8 9" key="1">
    <citation type="submission" date="2018-07" db="EMBL/GenBank/DDBJ databases">
        <title>Motiliproteus coralliicola sp. nov., a bacterium isolated from Coral.</title>
        <authorList>
            <person name="Wang G."/>
        </authorList>
    </citation>
    <scope>NUCLEOTIDE SEQUENCE [LARGE SCALE GENOMIC DNA]</scope>
    <source>
        <strain evidence="8 9">C34</strain>
    </source>
</reference>
<dbReference type="PANTHER" id="PTHR30231:SF37">
    <property type="entry name" value="EXODEOXYRIBONUCLEASE 10"/>
    <property type="match status" value="1"/>
</dbReference>
<keyword evidence="3 8" id="KW-0378">Hydrolase</keyword>
<gene>
    <name evidence="8" type="ORF">DV711_00120</name>
</gene>
<evidence type="ECO:0000256" key="3">
    <source>
        <dbReference type="ARBA" id="ARBA00022839"/>
    </source>
</evidence>
<feature type="domain" description="Exonuclease" evidence="7">
    <location>
        <begin position="11"/>
        <end position="178"/>
    </location>
</feature>
<protein>
    <recommendedName>
        <fullName evidence="1">DNA-directed DNA polymerase</fullName>
        <ecNumber evidence="1">2.7.7.7</ecNumber>
    </recommendedName>
</protein>
<dbReference type="GO" id="GO:0003677">
    <property type="term" value="F:DNA binding"/>
    <property type="evidence" value="ECO:0007669"/>
    <property type="project" value="InterPro"/>
</dbReference>
<dbReference type="RefSeq" id="WP_114693632.1">
    <property type="nucleotide sequence ID" value="NZ_QQOH01000001.1"/>
</dbReference>
<dbReference type="NCBIfam" id="TIGR00573">
    <property type="entry name" value="dnaq"/>
    <property type="match status" value="1"/>
</dbReference>
<comment type="subunit">
    <text evidence="5">DNA polymerase III contains a core (composed of alpha, epsilon and theta chains) that associates with a tau subunit. This core dimerizes to form the POLIII' complex. PolIII' associates with the gamma complex (composed of gamma, delta, delta', psi and chi chains) and with the beta chain to form the complete DNA polymerase III complex.</text>
</comment>
<dbReference type="EC" id="2.7.7.7" evidence="1"/>
<comment type="catalytic activity">
    <reaction evidence="6">
        <text>DNA(n) + a 2'-deoxyribonucleoside 5'-triphosphate = DNA(n+1) + diphosphate</text>
        <dbReference type="Rhea" id="RHEA:22508"/>
        <dbReference type="Rhea" id="RHEA-COMP:17339"/>
        <dbReference type="Rhea" id="RHEA-COMP:17340"/>
        <dbReference type="ChEBI" id="CHEBI:33019"/>
        <dbReference type="ChEBI" id="CHEBI:61560"/>
        <dbReference type="ChEBI" id="CHEBI:173112"/>
        <dbReference type="EC" id="2.7.7.7"/>
    </reaction>
</comment>
<keyword evidence="3 8" id="KW-0269">Exonuclease</keyword>
<dbReference type="PANTHER" id="PTHR30231">
    <property type="entry name" value="DNA POLYMERASE III SUBUNIT EPSILON"/>
    <property type="match status" value="1"/>
</dbReference>
<dbReference type="Pfam" id="PF00929">
    <property type="entry name" value="RNase_T"/>
    <property type="match status" value="1"/>
</dbReference>
<dbReference type="EMBL" id="QQOH01000001">
    <property type="protein sequence ID" value="RDE24051.1"/>
    <property type="molecule type" value="Genomic_DNA"/>
</dbReference>
<evidence type="ECO:0000313" key="9">
    <source>
        <dbReference type="Proteomes" id="UP000253769"/>
    </source>
</evidence>
<dbReference type="Proteomes" id="UP000253769">
    <property type="component" value="Unassembled WGS sequence"/>
</dbReference>
<keyword evidence="2" id="KW-0540">Nuclease</keyword>
<organism evidence="8 9">
    <name type="scientific">Motiliproteus coralliicola</name>
    <dbReference type="NCBI Taxonomy" id="2283196"/>
    <lineage>
        <taxon>Bacteria</taxon>
        <taxon>Pseudomonadati</taxon>
        <taxon>Pseudomonadota</taxon>
        <taxon>Gammaproteobacteria</taxon>
        <taxon>Oceanospirillales</taxon>
        <taxon>Oceanospirillaceae</taxon>
        <taxon>Motiliproteus</taxon>
    </lineage>
</organism>
<dbReference type="InterPro" id="IPR012337">
    <property type="entry name" value="RNaseH-like_sf"/>
</dbReference>
<dbReference type="InterPro" id="IPR013520">
    <property type="entry name" value="Ribonucl_H"/>
</dbReference>
<dbReference type="SUPFAM" id="SSF53098">
    <property type="entry name" value="Ribonuclease H-like"/>
    <property type="match status" value="1"/>
</dbReference>
<evidence type="ECO:0000313" key="8">
    <source>
        <dbReference type="EMBL" id="RDE24051.1"/>
    </source>
</evidence>
<evidence type="ECO:0000259" key="7">
    <source>
        <dbReference type="SMART" id="SM00479"/>
    </source>
</evidence>
<dbReference type="Gene3D" id="3.30.420.10">
    <property type="entry name" value="Ribonuclease H-like superfamily/Ribonuclease H"/>
    <property type="match status" value="1"/>
</dbReference>
<dbReference type="GO" id="GO:0003887">
    <property type="term" value="F:DNA-directed DNA polymerase activity"/>
    <property type="evidence" value="ECO:0007669"/>
    <property type="project" value="UniProtKB-EC"/>
</dbReference>
<comment type="caution">
    <text evidence="8">The sequence shown here is derived from an EMBL/GenBank/DDBJ whole genome shotgun (WGS) entry which is preliminary data.</text>
</comment>
<dbReference type="OrthoDB" id="9803913at2"/>
<evidence type="ECO:0000256" key="5">
    <source>
        <dbReference type="ARBA" id="ARBA00026073"/>
    </source>
</evidence>
<dbReference type="CDD" id="cd06127">
    <property type="entry name" value="DEDDh"/>
    <property type="match status" value="1"/>
</dbReference>